<evidence type="ECO:0000256" key="7">
    <source>
        <dbReference type="ARBA" id="ARBA00023136"/>
    </source>
</evidence>
<protein>
    <submittedName>
        <fullName evidence="13">Hemolysin C</fullName>
    </submittedName>
</protein>
<dbReference type="FunFam" id="3.10.580.10:FF:000002">
    <property type="entry name" value="Magnesium/cobalt efflux protein CorC"/>
    <property type="match status" value="1"/>
</dbReference>
<dbReference type="PROSITE" id="PS51371">
    <property type="entry name" value="CBS"/>
    <property type="match status" value="2"/>
</dbReference>
<reference evidence="13 14" key="1">
    <citation type="submission" date="2019-02" db="EMBL/GenBank/DDBJ databases">
        <title>Deep-cultivation of Planctomycetes and their phenomic and genomic characterization uncovers novel biology.</title>
        <authorList>
            <person name="Wiegand S."/>
            <person name="Jogler M."/>
            <person name="Boedeker C."/>
            <person name="Pinto D."/>
            <person name="Vollmers J."/>
            <person name="Rivas-Marin E."/>
            <person name="Kohn T."/>
            <person name="Peeters S.H."/>
            <person name="Heuer A."/>
            <person name="Rast P."/>
            <person name="Oberbeckmann S."/>
            <person name="Bunk B."/>
            <person name="Jeske O."/>
            <person name="Meyerdierks A."/>
            <person name="Storesund J.E."/>
            <person name="Kallscheuer N."/>
            <person name="Luecker S."/>
            <person name="Lage O.M."/>
            <person name="Pohl T."/>
            <person name="Merkel B.J."/>
            <person name="Hornburger P."/>
            <person name="Mueller R.-W."/>
            <person name="Bruemmer F."/>
            <person name="Labrenz M."/>
            <person name="Spormann A.M."/>
            <person name="Op den Camp H."/>
            <person name="Overmann J."/>
            <person name="Amann R."/>
            <person name="Jetten M.S.M."/>
            <person name="Mascher T."/>
            <person name="Medema M.H."/>
            <person name="Devos D.P."/>
            <person name="Kaster A.-K."/>
            <person name="Ovreas L."/>
            <person name="Rohde M."/>
            <person name="Galperin M.Y."/>
            <person name="Jogler C."/>
        </authorList>
    </citation>
    <scope>NUCLEOTIDE SEQUENCE [LARGE SCALE GENOMIC DNA]</scope>
    <source>
        <strain evidence="13 14">Spa11</strain>
    </source>
</reference>
<evidence type="ECO:0000259" key="11">
    <source>
        <dbReference type="PROSITE" id="PS51371"/>
    </source>
</evidence>
<dbReference type="Pfam" id="PF01595">
    <property type="entry name" value="CNNM"/>
    <property type="match status" value="1"/>
</dbReference>
<evidence type="ECO:0000256" key="6">
    <source>
        <dbReference type="ARBA" id="ARBA00023122"/>
    </source>
</evidence>
<dbReference type="CDD" id="cd04590">
    <property type="entry name" value="CBS_pair_CorC_HlyC_assoc"/>
    <property type="match status" value="1"/>
</dbReference>
<evidence type="ECO:0000256" key="8">
    <source>
        <dbReference type="PROSITE-ProRule" id="PRU00703"/>
    </source>
</evidence>
<feature type="domain" description="CNNM transmembrane" evidence="12">
    <location>
        <begin position="23"/>
        <end position="226"/>
    </location>
</feature>
<dbReference type="SUPFAM" id="SSF56176">
    <property type="entry name" value="FAD-binding/transporter-associated domain-like"/>
    <property type="match status" value="1"/>
</dbReference>
<evidence type="ECO:0000256" key="4">
    <source>
        <dbReference type="ARBA" id="ARBA00022737"/>
    </source>
</evidence>
<gene>
    <name evidence="13" type="primary">tlyC</name>
    <name evidence="13" type="ORF">Spa11_07870</name>
</gene>
<sequence>MSDSLLWRWCDPSDASSRPPQDPPVEAYVEILIIFCLILLNGFFSGAELAILTAKRNRLEQASEEGSTGAKAALSLLGDTNRFLSAVQIGITGVGTLAAAYGGANLVREFSDWLSLTPGTFTARYSQVIALATITGSIAFGSLVLGELVPKRLALAYSETLAKFVSLPMLLLSYVATPFIAVLGFVTNAVLRVFRVKDGGEALVTVDDIAHLVETGREQGVLRLAEEDILLEALQLRTRRVRDIMRPRVDIDAVDVETPVDEIIGVVAMSGFSRLPVYEGSTDNILGFVYNKDVLQQMHLKRSIEIRKILRKPLFIPESLTLERLLVAFQAERTQLAIVLDEFGGTRGMVTFEDVLEELVGEIHDEHRHDDEQLVVQRNDHSWLVDGRIGLHELLEQLPEKTSLGAEVSSVNTVSGLVMAVLESVPSVGDQAVCGDVTIEIVDMDGPRIDRLLITLSPPPDSEAPAAP</sequence>
<feature type="transmembrane region" description="Helical" evidence="10">
    <location>
        <begin position="124"/>
        <end position="149"/>
    </location>
</feature>
<dbReference type="PANTHER" id="PTHR43099">
    <property type="entry name" value="UPF0053 PROTEIN YRKA"/>
    <property type="match status" value="1"/>
</dbReference>
<evidence type="ECO:0000259" key="12">
    <source>
        <dbReference type="PROSITE" id="PS51846"/>
    </source>
</evidence>
<feature type="transmembrane region" description="Helical" evidence="10">
    <location>
        <begin position="161"/>
        <end position="186"/>
    </location>
</feature>
<dbReference type="InterPro" id="IPR044751">
    <property type="entry name" value="Ion_transp-like_CBS"/>
</dbReference>
<dbReference type="AlphaFoldDB" id="A0A518K498"/>
<dbReference type="Pfam" id="PF03471">
    <property type="entry name" value="CorC_HlyC"/>
    <property type="match status" value="1"/>
</dbReference>
<evidence type="ECO:0000256" key="10">
    <source>
        <dbReference type="SAM" id="Phobius"/>
    </source>
</evidence>
<dbReference type="Proteomes" id="UP000316426">
    <property type="component" value="Chromosome"/>
</dbReference>
<keyword evidence="5 9" id="KW-1133">Transmembrane helix</keyword>
<dbReference type="GO" id="GO:0005886">
    <property type="term" value="C:plasma membrane"/>
    <property type="evidence" value="ECO:0007669"/>
    <property type="project" value="UniProtKB-SubCell"/>
</dbReference>
<dbReference type="InterPro" id="IPR016169">
    <property type="entry name" value="FAD-bd_PCMH_sub2"/>
</dbReference>
<dbReference type="GO" id="GO:0050660">
    <property type="term" value="F:flavin adenine dinucleotide binding"/>
    <property type="evidence" value="ECO:0007669"/>
    <property type="project" value="InterPro"/>
</dbReference>
<dbReference type="PROSITE" id="PS51846">
    <property type="entry name" value="CNNM"/>
    <property type="match status" value="1"/>
</dbReference>
<evidence type="ECO:0000256" key="3">
    <source>
        <dbReference type="ARBA" id="ARBA00022692"/>
    </source>
</evidence>
<dbReference type="EMBL" id="CP036349">
    <property type="protein sequence ID" value="QDV72607.1"/>
    <property type="molecule type" value="Genomic_DNA"/>
</dbReference>
<keyword evidence="7 9" id="KW-0472">Membrane</keyword>
<dbReference type="SMART" id="SM01091">
    <property type="entry name" value="CorC_HlyC"/>
    <property type="match status" value="1"/>
</dbReference>
<dbReference type="PANTHER" id="PTHR43099:SF5">
    <property type="entry name" value="HLYC_CORC FAMILY TRANSPORTER"/>
    <property type="match status" value="1"/>
</dbReference>
<dbReference type="InterPro" id="IPR005170">
    <property type="entry name" value="Transptr-assoc_dom"/>
</dbReference>
<dbReference type="InterPro" id="IPR051676">
    <property type="entry name" value="UPF0053_domain"/>
</dbReference>
<evidence type="ECO:0000256" key="1">
    <source>
        <dbReference type="ARBA" id="ARBA00004651"/>
    </source>
</evidence>
<dbReference type="InterPro" id="IPR000644">
    <property type="entry name" value="CBS_dom"/>
</dbReference>
<organism evidence="13 14">
    <name type="scientific">Botrimarina mediterranea</name>
    <dbReference type="NCBI Taxonomy" id="2528022"/>
    <lineage>
        <taxon>Bacteria</taxon>
        <taxon>Pseudomonadati</taxon>
        <taxon>Planctomycetota</taxon>
        <taxon>Planctomycetia</taxon>
        <taxon>Pirellulales</taxon>
        <taxon>Lacipirellulaceae</taxon>
        <taxon>Botrimarina</taxon>
    </lineage>
</organism>
<keyword evidence="14" id="KW-1185">Reference proteome</keyword>
<dbReference type="Gene3D" id="3.10.580.10">
    <property type="entry name" value="CBS-domain"/>
    <property type="match status" value="1"/>
</dbReference>
<evidence type="ECO:0000256" key="5">
    <source>
        <dbReference type="ARBA" id="ARBA00022989"/>
    </source>
</evidence>
<dbReference type="InterPro" id="IPR002550">
    <property type="entry name" value="CNNM"/>
</dbReference>
<keyword evidence="6 8" id="KW-0129">CBS domain</keyword>
<evidence type="ECO:0000313" key="13">
    <source>
        <dbReference type="EMBL" id="QDV72607.1"/>
    </source>
</evidence>
<evidence type="ECO:0000313" key="14">
    <source>
        <dbReference type="Proteomes" id="UP000316426"/>
    </source>
</evidence>
<evidence type="ECO:0000256" key="2">
    <source>
        <dbReference type="ARBA" id="ARBA00022475"/>
    </source>
</evidence>
<feature type="transmembrane region" description="Helical" evidence="10">
    <location>
        <begin position="27"/>
        <end position="51"/>
    </location>
</feature>
<dbReference type="KEGG" id="bmei:Spa11_07870"/>
<keyword evidence="4" id="KW-0677">Repeat</keyword>
<comment type="subcellular location">
    <subcellularLocation>
        <location evidence="1">Cell membrane</location>
        <topology evidence="1">Multi-pass membrane protein</topology>
    </subcellularLocation>
</comment>
<feature type="domain" description="CBS" evidence="11">
    <location>
        <begin position="309"/>
        <end position="366"/>
    </location>
</feature>
<accession>A0A518K498</accession>
<dbReference type="SUPFAM" id="SSF54631">
    <property type="entry name" value="CBS-domain pair"/>
    <property type="match status" value="1"/>
</dbReference>
<name>A0A518K498_9BACT</name>
<proteinExistence type="predicted"/>
<dbReference type="Pfam" id="PF00571">
    <property type="entry name" value="CBS"/>
    <property type="match status" value="2"/>
</dbReference>
<dbReference type="InterPro" id="IPR046342">
    <property type="entry name" value="CBS_dom_sf"/>
</dbReference>
<evidence type="ECO:0000256" key="9">
    <source>
        <dbReference type="PROSITE-ProRule" id="PRU01193"/>
    </source>
</evidence>
<dbReference type="InterPro" id="IPR036318">
    <property type="entry name" value="FAD-bd_PCMH-like_sf"/>
</dbReference>
<feature type="domain" description="CBS" evidence="11">
    <location>
        <begin position="245"/>
        <end position="306"/>
    </location>
</feature>
<keyword evidence="3 9" id="KW-0812">Transmembrane</keyword>
<dbReference type="Gene3D" id="3.30.465.10">
    <property type="match status" value="1"/>
</dbReference>
<keyword evidence="2" id="KW-1003">Cell membrane</keyword>